<sequence length="254" mass="27794">MTGQALVGHGRLLDVLGAEVERLTATAREAAPDTPVPTTPGLTIGEVVRHVGGVYRVATGWMTEGRRPAGWQRDPAEGQSGEEYLREGFAALHRELASHDPAEYAAGWWPADRTYGFWCRRMAHETTVHRIDVQNAANRIVTEVDEDVAIDGIDEILALWFGQRLPMIGLSGTFTGSVGIRTGGHDWIARAGPGETVAWRCSAADTDRANGLVNGPPMAVYQWLWGRLGHGSVTWERSDDSIGQFWALLRLATR</sequence>
<accession>A0A076N584</accession>
<dbReference type="Pfam" id="PF11716">
    <property type="entry name" value="MDMPI_N"/>
    <property type="match status" value="1"/>
</dbReference>
<dbReference type="InterPro" id="IPR024344">
    <property type="entry name" value="MDMPI_metal-binding"/>
</dbReference>
<gene>
    <name evidence="2" type="ORF">AMETH_5030</name>
</gene>
<feature type="domain" description="Mycothiol-dependent maleylpyruvate isomerase metal-binding" evidence="1">
    <location>
        <begin position="16"/>
        <end position="134"/>
    </location>
</feature>
<dbReference type="STRING" id="1068978.AMETH_5030"/>
<dbReference type="PANTHER" id="PTHR40758:SF1">
    <property type="entry name" value="CONSERVED PROTEIN"/>
    <property type="match status" value="1"/>
</dbReference>
<dbReference type="InterPro" id="IPR034660">
    <property type="entry name" value="DinB/YfiT-like"/>
</dbReference>
<dbReference type="PATRIC" id="fig|1068978.7.peg.5407"/>
<evidence type="ECO:0000313" key="3">
    <source>
        <dbReference type="Proteomes" id="UP000062973"/>
    </source>
</evidence>
<dbReference type="InterPro" id="IPR017517">
    <property type="entry name" value="Maleyloyr_isom"/>
</dbReference>
<dbReference type="EMBL" id="CP009110">
    <property type="protein sequence ID" value="AIJ25122.1"/>
    <property type="molecule type" value="Genomic_DNA"/>
</dbReference>
<dbReference type="NCBIfam" id="TIGR03083">
    <property type="entry name" value="maleylpyruvate isomerase family mycothiol-dependent enzyme"/>
    <property type="match status" value="1"/>
</dbReference>
<dbReference type="GO" id="GO:0046872">
    <property type="term" value="F:metal ion binding"/>
    <property type="evidence" value="ECO:0007669"/>
    <property type="project" value="InterPro"/>
</dbReference>
<dbReference type="Proteomes" id="UP000062973">
    <property type="component" value="Chromosome"/>
</dbReference>
<reference evidence="2 3" key="1">
    <citation type="submission" date="2014-07" db="EMBL/GenBank/DDBJ databases">
        <title>Whole Genome Sequence of the Amycolatopsis methanolica 239.</title>
        <authorList>
            <person name="Tang B."/>
        </authorList>
    </citation>
    <scope>NUCLEOTIDE SEQUENCE [LARGE SCALE GENOMIC DNA]</scope>
    <source>
        <strain evidence="2 3">239</strain>
    </source>
</reference>
<dbReference type="SUPFAM" id="SSF109854">
    <property type="entry name" value="DinB/YfiT-like putative metalloenzymes"/>
    <property type="match status" value="1"/>
</dbReference>
<evidence type="ECO:0000313" key="2">
    <source>
        <dbReference type="EMBL" id="AIJ25122.1"/>
    </source>
</evidence>
<dbReference type="HOGENOM" id="CLU_070584_1_0_11"/>
<dbReference type="RefSeq" id="WP_017983964.1">
    <property type="nucleotide sequence ID" value="NZ_AQUL01000001.1"/>
</dbReference>
<evidence type="ECO:0000259" key="1">
    <source>
        <dbReference type="Pfam" id="PF11716"/>
    </source>
</evidence>
<protein>
    <recommendedName>
        <fullName evidence="1">Mycothiol-dependent maleylpyruvate isomerase metal-binding domain-containing protein</fullName>
    </recommendedName>
</protein>
<dbReference type="PANTHER" id="PTHR40758">
    <property type="entry name" value="CONSERVED PROTEIN"/>
    <property type="match status" value="1"/>
</dbReference>
<proteinExistence type="predicted"/>
<dbReference type="OrthoDB" id="3671213at2"/>
<dbReference type="KEGG" id="amq:AMETH_5030"/>
<dbReference type="GO" id="GO:0005886">
    <property type="term" value="C:plasma membrane"/>
    <property type="evidence" value="ECO:0007669"/>
    <property type="project" value="TreeGrafter"/>
</dbReference>
<dbReference type="eggNOG" id="COG0511">
    <property type="taxonomic scope" value="Bacteria"/>
</dbReference>
<organism evidence="2 3">
    <name type="scientific">Amycolatopsis methanolica 239</name>
    <dbReference type="NCBI Taxonomy" id="1068978"/>
    <lineage>
        <taxon>Bacteria</taxon>
        <taxon>Bacillati</taxon>
        <taxon>Actinomycetota</taxon>
        <taxon>Actinomycetes</taxon>
        <taxon>Pseudonocardiales</taxon>
        <taxon>Pseudonocardiaceae</taxon>
        <taxon>Amycolatopsis</taxon>
        <taxon>Amycolatopsis methanolica group</taxon>
    </lineage>
</organism>
<dbReference type="AlphaFoldDB" id="A0A076N584"/>
<name>A0A076N584_AMYME</name>
<keyword evidence="3" id="KW-1185">Reference proteome</keyword>